<accession>A0A498SU90</accession>
<keyword evidence="2" id="KW-1185">Reference proteome</keyword>
<feature type="non-terminal residue" evidence="1">
    <location>
        <position position="121"/>
    </location>
</feature>
<gene>
    <name evidence="1" type="ORF">NAV_LOCUS10247</name>
</gene>
<name>A0A498SU90_ACAVI</name>
<organism evidence="1 2">
    <name type="scientific">Acanthocheilonema viteae</name>
    <name type="common">Filarial nematode worm</name>
    <name type="synonym">Dipetalonema viteae</name>
    <dbReference type="NCBI Taxonomy" id="6277"/>
    <lineage>
        <taxon>Eukaryota</taxon>
        <taxon>Metazoa</taxon>
        <taxon>Ecdysozoa</taxon>
        <taxon>Nematoda</taxon>
        <taxon>Chromadorea</taxon>
        <taxon>Rhabditida</taxon>
        <taxon>Spirurina</taxon>
        <taxon>Spiruromorpha</taxon>
        <taxon>Filarioidea</taxon>
        <taxon>Onchocercidae</taxon>
        <taxon>Acanthocheilonema</taxon>
    </lineage>
</organism>
<reference evidence="1 2" key="1">
    <citation type="submission" date="2018-08" db="EMBL/GenBank/DDBJ databases">
        <authorList>
            <person name="Laetsch R D."/>
            <person name="Stevens L."/>
            <person name="Kumar S."/>
            <person name="Blaxter L. M."/>
        </authorList>
    </citation>
    <scope>NUCLEOTIDE SEQUENCE [LARGE SCALE GENOMIC DNA]</scope>
</reference>
<dbReference type="EMBL" id="UPTC01006016">
    <property type="protein sequence ID" value="VBB35456.1"/>
    <property type="molecule type" value="Genomic_DNA"/>
</dbReference>
<dbReference type="AlphaFoldDB" id="A0A498SU90"/>
<dbReference type="STRING" id="6277.A0A498SU90"/>
<sequence length="121" mass="13549">MKQDRLEDVRSRFFSSINHVQTFPKTSVPQFGNEQKIIRSSRNLIANTNMKSAFVTASQLSTSKPLTKTTASSIKPTTFSAVKEDVAVDYYDVYDENFDKSKHASRQGILGGVSDLLQNIQ</sequence>
<evidence type="ECO:0000313" key="1">
    <source>
        <dbReference type="EMBL" id="VBB35456.1"/>
    </source>
</evidence>
<proteinExistence type="predicted"/>
<evidence type="ECO:0000313" key="2">
    <source>
        <dbReference type="Proteomes" id="UP000276991"/>
    </source>
</evidence>
<protein>
    <submittedName>
        <fullName evidence="1">Uncharacterized protein</fullName>
    </submittedName>
</protein>
<dbReference type="Proteomes" id="UP000276991">
    <property type="component" value="Unassembled WGS sequence"/>
</dbReference>